<organism evidence="2 3">
    <name type="scientific">Mucilaginibacter angelicae</name>
    <dbReference type="NCBI Taxonomy" id="869718"/>
    <lineage>
        <taxon>Bacteria</taxon>
        <taxon>Pseudomonadati</taxon>
        <taxon>Bacteroidota</taxon>
        <taxon>Sphingobacteriia</taxon>
        <taxon>Sphingobacteriales</taxon>
        <taxon>Sphingobacteriaceae</taxon>
        <taxon>Mucilaginibacter</taxon>
    </lineage>
</organism>
<evidence type="ECO:0000313" key="3">
    <source>
        <dbReference type="Proteomes" id="UP001589828"/>
    </source>
</evidence>
<evidence type="ECO:0000313" key="2">
    <source>
        <dbReference type="EMBL" id="MFC0516773.1"/>
    </source>
</evidence>
<evidence type="ECO:0008006" key="4">
    <source>
        <dbReference type="Google" id="ProtNLM"/>
    </source>
</evidence>
<reference evidence="2 3" key="1">
    <citation type="submission" date="2024-09" db="EMBL/GenBank/DDBJ databases">
        <authorList>
            <person name="Sun Q."/>
            <person name="Mori K."/>
        </authorList>
    </citation>
    <scope>NUCLEOTIDE SEQUENCE [LARGE SCALE GENOMIC DNA]</scope>
    <source>
        <strain evidence="2 3">NCAIM B.02415</strain>
    </source>
</reference>
<keyword evidence="1" id="KW-0812">Transmembrane</keyword>
<feature type="transmembrane region" description="Helical" evidence="1">
    <location>
        <begin position="12"/>
        <end position="32"/>
    </location>
</feature>
<sequence>MKVFNDLVLQLYLGGLMSLLFAVTIVWVKQALKRSFERTRLKDLAMNNPEEVGDIEAKLNDSYDFRKINFFEELVIWGVQPLFIIAFINLFTISGELEIIIAFLFVIFTLCHEFDFADRFSKSIFYAIVIIALWIVTFFVFSIRTNQKDINEKTIIENKNKADSILRVNPSLPKGLNK</sequence>
<dbReference type="Proteomes" id="UP001589828">
    <property type="component" value="Unassembled WGS sequence"/>
</dbReference>
<feature type="transmembrane region" description="Helical" evidence="1">
    <location>
        <begin position="124"/>
        <end position="143"/>
    </location>
</feature>
<comment type="caution">
    <text evidence="2">The sequence shown here is derived from an EMBL/GenBank/DDBJ whole genome shotgun (WGS) entry which is preliminary data.</text>
</comment>
<dbReference type="EMBL" id="JBHLTS010000067">
    <property type="protein sequence ID" value="MFC0516773.1"/>
    <property type="molecule type" value="Genomic_DNA"/>
</dbReference>
<keyword evidence="1" id="KW-0472">Membrane</keyword>
<name>A0ABV6LBE8_9SPHI</name>
<gene>
    <name evidence="2" type="ORF">ACFFGT_21380</name>
</gene>
<accession>A0ABV6LBE8</accession>
<dbReference type="RefSeq" id="WP_377024545.1">
    <property type="nucleotide sequence ID" value="NZ_JBHLTS010000067.1"/>
</dbReference>
<keyword evidence="1" id="KW-1133">Transmembrane helix</keyword>
<keyword evidence="3" id="KW-1185">Reference proteome</keyword>
<evidence type="ECO:0000256" key="1">
    <source>
        <dbReference type="SAM" id="Phobius"/>
    </source>
</evidence>
<proteinExistence type="predicted"/>
<protein>
    <recommendedName>
        <fullName evidence="4">MAPEG family protein</fullName>
    </recommendedName>
</protein>